<dbReference type="Proteomes" id="UP000562027">
    <property type="component" value="Unassembled WGS sequence"/>
</dbReference>
<evidence type="ECO:0000256" key="1">
    <source>
        <dbReference type="ARBA" id="ARBA00009437"/>
    </source>
</evidence>
<proteinExistence type="inferred from homology"/>
<dbReference type="PANTHER" id="PTHR30537:SF74">
    <property type="entry name" value="HTH-TYPE TRANSCRIPTIONAL REGULATOR TRPI"/>
    <property type="match status" value="1"/>
</dbReference>
<dbReference type="RefSeq" id="WP_184303723.1">
    <property type="nucleotide sequence ID" value="NZ_JACHLP010000010.1"/>
</dbReference>
<name>A0A840LG44_9BURK</name>
<dbReference type="PRINTS" id="PR00039">
    <property type="entry name" value="HTHLYSR"/>
</dbReference>
<dbReference type="PROSITE" id="PS50931">
    <property type="entry name" value="HTH_LYSR"/>
    <property type="match status" value="1"/>
</dbReference>
<evidence type="ECO:0000256" key="3">
    <source>
        <dbReference type="ARBA" id="ARBA00023125"/>
    </source>
</evidence>
<dbReference type="InterPro" id="IPR036390">
    <property type="entry name" value="WH_DNA-bd_sf"/>
</dbReference>
<keyword evidence="7" id="KW-1185">Reference proteome</keyword>
<dbReference type="Pfam" id="PF00126">
    <property type="entry name" value="HTH_1"/>
    <property type="match status" value="1"/>
</dbReference>
<dbReference type="Gene3D" id="3.40.190.10">
    <property type="entry name" value="Periplasmic binding protein-like II"/>
    <property type="match status" value="2"/>
</dbReference>
<keyword evidence="4" id="KW-0804">Transcription</keyword>
<dbReference type="SUPFAM" id="SSF53850">
    <property type="entry name" value="Periplasmic binding protein-like II"/>
    <property type="match status" value="1"/>
</dbReference>
<feature type="domain" description="HTH lysR-type" evidence="5">
    <location>
        <begin position="20"/>
        <end position="77"/>
    </location>
</feature>
<evidence type="ECO:0000256" key="4">
    <source>
        <dbReference type="ARBA" id="ARBA00023163"/>
    </source>
</evidence>
<dbReference type="InterPro" id="IPR058163">
    <property type="entry name" value="LysR-type_TF_proteobact-type"/>
</dbReference>
<evidence type="ECO:0000256" key="2">
    <source>
        <dbReference type="ARBA" id="ARBA00023015"/>
    </source>
</evidence>
<accession>A0A840LG44</accession>
<keyword evidence="2" id="KW-0805">Transcription regulation</keyword>
<evidence type="ECO:0000313" key="7">
    <source>
        <dbReference type="Proteomes" id="UP000562027"/>
    </source>
</evidence>
<dbReference type="Gene3D" id="1.10.10.10">
    <property type="entry name" value="Winged helix-like DNA-binding domain superfamily/Winged helix DNA-binding domain"/>
    <property type="match status" value="1"/>
</dbReference>
<dbReference type="InterPro" id="IPR000847">
    <property type="entry name" value="LysR_HTH_N"/>
</dbReference>
<dbReference type="GO" id="GO:0043565">
    <property type="term" value="F:sequence-specific DNA binding"/>
    <property type="evidence" value="ECO:0007669"/>
    <property type="project" value="TreeGrafter"/>
</dbReference>
<comment type="caution">
    <text evidence="6">The sequence shown here is derived from an EMBL/GenBank/DDBJ whole genome shotgun (WGS) entry which is preliminary data.</text>
</comment>
<dbReference type="InterPro" id="IPR005119">
    <property type="entry name" value="LysR_subst-bd"/>
</dbReference>
<dbReference type="SUPFAM" id="SSF46785">
    <property type="entry name" value="Winged helix' DNA-binding domain"/>
    <property type="match status" value="1"/>
</dbReference>
<evidence type="ECO:0000259" key="5">
    <source>
        <dbReference type="PROSITE" id="PS50931"/>
    </source>
</evidence>
<comment type="similarity">
    <text evidence="1">Belongs to the LysR transcriptional regulatory family.</text>
</comment>
<dbReference type="GO" id="GO:0006351">
    <property type="term" value="P:DNA-templated transcription"/>
    <property type="evidence" value="ECO:0007669"/>
    <property type="project" value="TreeGrafter"/>
</dbReference>
<dbReference type="Pfam" id="PF03466">
    <property type="entry name" value="LysR_substrate"/>
    <property type="match status" value="1"/>
</dbReference>
<protein>
    <submittedName>
        <fullName evidence="6">LysR family glycine cleavage system transcriptional activator</fullName>
    </submittedName>
</protein>
<dbReference type="FunFam" id="1.10.10.10:FF:000038">
    <property type="entry name" value="Glycine cleavage system transcriptional activator"/>
    <property type="match status" value="1"/>
</dbReference>
<evidence type="ECO:0000313" key="6">
    <source>
        <dbReference type="EMBL" id="MBB4845593.1"/>
    </source>
</evidence>
<dbReference type="GO" id="GO:0003700">
    <property type="term" value="F:DNA-binding transcription factor activity"/>
    <property type="evidence" value="ECO:0007669"/>
    <property type="project" value="InterPro"/>
</dbReference>
<gene>
    <name evidence="6" type="ORF">HNP55_004145</name>
</gene>
<reference evidence="6 7" key="1">
    <citation type="submission" date="2020-08" db="EMBL/GenBank/DDBJ databases">
        <title>Functional genomics of gut bacteria from endangered species of beetles.</title>
        <authorList>
            <person name="Carlos-Shanley C."/>
        </authorList>
    </citation>
    <scope>NUCLEOTIDE SEQUENCE [LARGE SCALE GENOMIC DNA]</scope>
    <source>
        <strain evidence="6 7">S00239</strain>
    </source>
</reference>
<dbReference type="PANTHER" id="PTHR30537">
    <property type="entry name" value="HTH-TYPE TRANSCRIPTIONAL REGULATOR"/>
    <property type="match status" value="1"/>
</dbReference>
<organism evidence="6 7">
    <name type="scientific">Roseateles oligotrophus</name>
    <dbReference type="NCBI Taxonomy" id="1769250"/>
    <lineage>
        <taxon>Bacteria</taxon>
        <taxon>Pseudomonadati</taxon>
        <taxon>Pseudomonadota</taxon>
        <taxon>Betaproteobacteria</taxon>
        <taxon>Burkholderiales</taxon>
        <taxon>Sphaerotilaceae</taxon>
        <taxon>Roseateles</taxon>
    </lineage>
</organism>
<dbReference type="EMBL" id="JACHLP010000010">
    <property type="protein sequence ID" value="MBB4845593.1"/>
    <property type="molecule type" value="Genomic_DNA"/>
</dbReference>
<sequence length="314" mass="34909">MSSQRASLESLRPVLKERLPPLNALRAFEVAARKLSFTAAAKELFVTPGAVSLHVKQLEDYLDVQLFVREVKRLRLTAEGERYLPLVSEAFSILRQATQGLRGRQLESVRLSVRPMLCHRWLLARLPALMDALPFCHLEIETELDRDPERQDLLLDYQPGVGAEVCSHELFRSEILPVCSPAYLKALGVTKLGAHSDWSRLRLLHDRPLQGMADYPGWSACLQGLGVQEQVLAGSASFANSLMCIEAARLGLGLALAPRELVEQDLQAGHLVAPLSLPEAALPAPQIYYLSYRKPVLEKPFVRQLLAQLLPQSG</sequence>
<dbReference type="AlphaFoldDB" id="A0A840LG44"/>
<dbReference type="InterPro" id="IPR036388">
    <property type="entry name" value="WH-like_DNA-bd_sf"/>
</dbReference>
<keyword evidence="3" id="KW-0238">DNA-binding</keyword>